<gene>
    <name evidence="13" type="ORF">DB88DRAFT_499010</name>
</gene>
<evidence type="ECO:0000256" key="11">
    <source>
        <dbReference type="ARBA" id="ARBA00023128"/>
    </source>
</evidence>
<organism evidence="13 14">
    <name type="scientific">Papiliotrema laurentii</name>
    <name type="common">Cryptococcus laurentii</name>
    <dbReference type="NCBI Taxonomy" id="5418"/>
    <lineage>
        <taxon>Eukaryota</taxon>
        <taxon>Fungi</taxon>
        <taxon>Dikarya</taxon>
        <taxon>Basidiomycota</taxon>
        <taxon>Agaricomycotina</taxon>
        <taxon>Tremellomycetes</taxon>
        <taxon>Tremellales</taxon>
        <taxon>Rhynchogastremaceae</taxon>
        <taxon>Papiliotrema</taxon>
    </lineage>
</organism>
<evidence type="ECO:0000313" key="14">
    <source>
        <dbReference type="Proteomes" id="UP001182556"/>
    </source>
</evidence>
<evidence type="ECO:0000256" key="7">
    <source>
        <dbReference type="ARBA" id="ARBA00012683"/>
    </source>
</evidence>
<accession>A0AAD9CTI8</accession>
<keyword evidence="14" id="KW-1185">Reference proteome</keyword>
<dbReference type="PANTHER" id="PTHR11703">
    <property type="entry name" value="DEOXYHYPUSINE SYNTHASE"/>
    <property type="match status" value="1"/>
</dbReference>
<dbReference type="Pfam" id="PF01916">
    <property type="entry name" value="DS"/>
    <property type="match status" value="1"/>
</dbReference>
<dbReference type="Gene3D" id="3.40.910.10">
    <property type="entry name" value="Deoxyhypusine synthase"/>
    <property type="match status" value="1"/>
</dbReference>
<dbReference type="InterPro" id="IPR029035">
    <property type="entry name" value="DHS-like_NAD/FAD-binding_dom"/>
</dbReference>
<dbReference type="GO" id="GO:0005739">
    <property type="term" value="C:mitochondrion"/>
    <property type="evidence" value="ECO:0007669"/>
    <property type="project" value="UniProtKB-SubCell"/>
</dbReference>
<evidence type="ECO:0000256" key="5">
    <source>
        <dbReference type="ARBA" id="ARBA00005041"/>
    </source>
</evidence>
<keyword evidence="11" id="KW-0496">Mitochondrion</keyword>
<dbReference type="AlphaFoldDB" id="A0AAD9CTI8"/>
<dbReference type="NCBIfam" id="TIGR00321">
    <property type="entry name" value="dhys"/>
    <property type="match status" value="1"/>
</dbReference>
<evidence type="ECO:0000313" key="13">
    <source>
        <dbReference type="EMBL" id="KAK1921724.1"/>
    </source>
</evidence>
<reference evidence="13" key="1">
    <citation type="submission" date="2023-02" db="EMBL/GenBank/DDBJ databases">
        <title>Identification and recombinant expression of a fungal hydrolase from Papiliotrema laurentii that hydrolyzes apple cutin and clears colloidal polyester polyurethane.</title>
        <authorList>
            <consortium name="DOE Joint Genome Institute"/>
            <person name="Roman V.A."/>
            <person name="Bojanowski C."/>
            <person name="Crable B.R."/>
            <person name="Wagner D.N."/>
            <person name="Hung C.S."/>
            <person name="Nadeau L.J."/>
            <person name="Schratz L."/>
            <person name="Haridas S."/>
            <person name="Pangilinan J."/>
            <person name="Lipzen A."/>
            <person name="Na H."/>
            <person name="Yan M."/>
            <person name="Ng V."/>
            <person name="Grigoriev I.V."/>
            <person name="Spatafora J.W."/>
            <person name="Barlow D."/>
            <person name="Biffinger J."/>
            <person name="Kelley-Loughnane N."/>
            <person name="Varaljay V.A."/>
            <person name="Crookes-Goodson W.J."/>
        </authorList>
    </citation>
    <scope>NUCLEOTIDE SEQUENCE</scope>
    <source>
        <strain evidence="13">5307AH</strain>
    </source>
</reference>
<dbReference type="SUPFAM" id="SSF52467">
    <property type="entry name" value="DHS-like NAD/FAD-binding domain"/>
    <property type="match status" value="1"/>
</dbReference>
<dbReference type="FunFam" id="3.40.910.10:FF:000001">
    <property type="entry name" value="Probable deoxyhypusine synthase"/>
    <property type="match status" value="1"/>
</dbReference>
<evidence type="ECO:0000256" key="6">
    <source>
        <dbReference type="ARBA" id="ARBA00009892"/>
    </source>
</evidence>
<protein>
    <recommendedName>
        <fullName evidence="7">deoxyhypusine synthase</fullName>
        <ecNumber evidence="7">2.5.1.46</ecNumber>
    </recommendedName>
</protein>
<keyword evidence="8" id="KW-0808">Transferase</keyword>
<evidence type="ECO:0000256" key="8">
    <source>
        <dbReference type="ARBA" id="ARBA00022679"/>
    </source>
</evidence>
<evidence type="ECO:0000256" key="3">
    <source>
        <dbReference type="ARBA" id="ARBA00002823"/>
    </source>
</evidence>
<comment type="cofactor">
    <cofactor evidence="2">
        <name>NAD(+)</name>
        <dbReference type="ChEBI" id="CHEBI:57540"/>
    </cofactor>
</comment>
<comment type="catalytic activity">
    <reaction evidence="1">
        <text>[eIF5A protein]-L-lysine + spermidine = [eIF5A protein]-deoxyhypusine + propane-1,3-diamine</text>
        <dbReference type="Rhea" id="RHEA:33299"/>
        <dbReference type="Rhea" id="RHEA-COMP:10143"/>
        <dbReference type="Rhea" id="RHEA-COMP:10144"/>
        <dbReference type="ChEBI" id="CHEBI:29969"/>
        <dbReference type="ChEBI" id="CHEBI:57484"/>
        <dbReference type="ChEBI" id="CHEBI:57834"/>
        <dbReference type="ChEBI" id="CHEBI:82657"/>
        <dbReference type="EC" id="2.5.1.46"/>
    </reaction>
</comment>
<evidence type="ECO:0000256" key="4">
    <source>
        <dbReference type="ARBA" id="ARBA00004173"/>
    </source>
</evidence>
<evidence type="ECO:0000256" key="2">
    <source>
        <dbReference type="ARBA" id="ARBA00001911"/>
    </source>
</evidence>
<name>A0AAD9CTI8_PAPLA</name>
<keyword evidence="12" id="KW-0386">Hypusine biosynthesis</keyword>
<keyword evidence="10" id="KW-0520">NAD</keyword>
<comment type="pathway">
    <text evidence="5">Protein modification; eIF5A hypusination.</text>
</comment>
<dbReference type="EMBL" id="JAODAN010000010">
    <property type="protein sequence ID" value="KAK1921724.1"/>
    <property type="molecule type" value="Genomic_DNA"/>
</dbReference>
<sequence length="360" mass="39017">MSAEHTTPPNNGESSTAAAHASVIFPSESIPADAVHITGPDLSKPVDLAGLMDSYATIGFQATGLSQAIHVVEEMRKLRENSDEPLTLFLGYTSNLISSGLREILKFLAKEKLVDCIVTTAGGIEEDFIKCLGQTILGDFAMDGAGLRKRGLNRIGNLLVPNSNYCAFEDWVVPLLDTMVAEQEEQGTVWSPSKVIARLGKEIDNEDSVYYWCYKNDIPVFCPAITDGSLGDMIYFHTYKTEFQLKIDIVSDIRRLNDMSVKAKKAGMIILGGGVCKHQIANAMLFRNGADYAVYINTGQEYDGSDSGARPDEAVSWGKIRAGAKSVKVYADATLVFPLVVAATFAKAHWAKQAATEGSS</sequence>
<dbReference type="EC" id="2.5.1.46" evidence="7"/>
<comment type="similarity">
    <text evidence="6">Belongs to the deoxyhypusine synthase family.</text>
</comment>
<dbReference type="PANTHER" id="PTHR11703:SF0">
    <property type="entry name" value="DEOXYHYPUSINE SYNTHASE"/>
    <property type="match status" value="1"/>
</dbReference>
<evidence type="ECO:0000256" key="1">
    <source>
        <dbReference type="ARBA" id="ARBA00000952"/>
    </source>
</evidence>
<evidence type="ECO:0000256" key="9">
    <source>
        <dbReference type="ARBA" id="ARBA00022946"/>
    </source>
</evidence>
<dbReference type="InterPro" id="IPR036982">
    <property type="entry name" value="Deoxyhypusine_synthase_sf"/>
</dbReference>
<comment type="caution">
    <text evidence="13">The sequence shown here is derived from an EMBL/GenBank/DDBJ whole genome shotgun (WGS) entry which is preliminary data.</text>
</comment>
<dbReference type="InterPro" id="IPR002773">
    <property type="entry name" value="Deoxyhypusine_synthase"/>
</dbReference>
<evidence type="ECO:0000256" key="10">
    <source>
        <dbReference type="ARBA" id="ARBA00023027"/>
    </source>
</evidence>
<proteinExistence type="inferred from homology"/>
<keyword evidence="9" id="KW-0809">Transit peptide</keyword>
<evidence type="ECO:0000256" key="12">
    <source>
        <dbReference type="ARBA" id="ARBA00023256"/>
    </source>
</evidence>
<dbReference type="NCBIfam" id="NF003052">
    <property type="entry name" value="PRK03971.1"/>
    <property type="match status" value="1"/>
</dbReference>
<comment type="subcellular location">
    <subcellularLocation>
        <location evidence="4">Mitochondrion</location>
    </subcellularLocation>
</comment>
<dbReference type="Proteomes" id="UP001182556">
    <property type="component" value="Unassembled WGS sequence"/>
</dbReference>
<dbReference type="GO" id="GO:0034038">
    <property type="term" value="F:deoxyhypusine synthase activity"/>
    <property type="evidence" value="ECO:0007669"/>
    <property type="project" value="UniProtKB-EC"/>
</dbReference>
<comment type="function">
    <text evidence="3">Catalyzes the NAD-dependent oxidative cleavage of spermidine and the subsequent transfer of the butylamine moiety of spermidine to the epsilon-amino group of a specific lysine residue of the eIF-5A precursor protein to form the intermediate deoxyhypusine residue.</text>
</comment>